<dbReference type="Pfam" id="PF00400">
    <property type="entry name" value="WD40"/>
    <property type="match status" value="3"/>
</dbReference>
<protein>
    <submittedName>
        <fullName evidence="7">Probable inactive tRNA-specific adenosine deaminase-like protein 3</fullName>
    </submittedName>
</protein>
<dbReference type="PANTHER" id="PTHR19872:SF9">
    <property type="entry name" value="UBIQUITIN-BINDING SDF UBIQUITIN LIGASE COMPLEX SUBUNIT"/>
    <property type="match status" value="1"/>
</dbReference>
<dbReference type="InterPro" id="IPR020472">
    <property type="entry name" value="WD40_PAC1"/>
</dbReference>
<dbReference type="PROSITE" id="PS00678">
    <property type="entry name" value="WD_REPEATS_1"/>
    <property type="match status" value="1"/>
</dbReference>
<dbReference type="AlphaFoldDB" id="A0AA35RQ28"/>
<name>A0AA35RQ28_GEOBA</name>
<dbReference type="Gene3D" id="1.20.1280.50">
    <property type="match status" value="1"/>
</dbReference>
<dbReference type="InterPro" id="IPR036322">
    <property type="entry name" value="WD40_repeat_dom_sf"/>
</dbReference>
<evidence type="ECO:0000259" key="6">
    <source>
        <dbReference type="PROSITE" id="PS50181"/>
    </source>
</evidence>
<evidence type="ECO:0000313" key="8">
    <source>
        <dbReference type="Proteomes" id="UP001174909"/>
    </source>
</evidence>
<feature type="region of interest" description="Disordered" evidence="5">
    <location>
        <begin position="1002"/>
        <end position="1032"/>
    </location>
</feature>
<dbReference type="PROSITE" id="PS50082">
    <property type="entry name" value="WD_REPEATS_2"/>
    <property type="match status" value="3"/>
</dbReference>
<dbReference type="Gene3D" id="2.130.10.10">
    <property type="entry name" value="YVTN repeat-like/Quinoprotein amine dehydrogenase"/>
    <property type="match status" value="1"/>
</dbReference>
<evidence type="ECO:0000256" key="3">
    <source>
        <dbReference type="ARBA" id="ARBA00022786"/>
    </source>
</evidence>
<dbReference type="PRINTS" id="PR00320">
    <property type="entry name" value="GPROTEINBRPT"/>
</dbReference>
<evidence type="ECO:0000256" key="2">
    <source>
        <dbReference type="ARBA" id="ARBA00022737"/>
    </source>
</evidence>
<keyword evidence="8" id="KW-1185">Reference proteome</keyword>
<dbReference type="GO" id="GO:0003824">
    <property type="term" value="F:catalytic activity"/>
    <property type="evidence" value="ECO:0007669"/>
    <property type="project" value="InterPro"/>
</dbReference>
<feature type="region of interest" description="Disordered" evidence="5">
    <location>
        <begin position="457"/>
        <end position="511"/>
    </location>
</feature>
<dbReference type="InterPro" id="IPR001810">
    <property type="entry name" value="F-box_dom"/>
</dbReference>
<dbReference type="SUPFAM" id="SSF81383">
    <property type="entry name" value="F-box domain"/>
    <property type="match status" value="1"/>
</dbReference>
<dbReference type="InterPro" id="IPR019775">
    <property type="entry name" value="WD40_repeat_CS"/>
</dbReference>
<dbReference type="PROSITE" id="PS50181">
    <property type="entry name" value="FBOX"/>
    <property type="match status" value="1"/>
</dbReference>
<dbReference type="PANTHER" id="PTHR19872">
    <property type="entry name" value="UBIQUITIN LIGASE SPECIFICITY FACTOR/HREP PROTEIN"/>
    <property type="match status" value="1"/>
</dbReference>
<keyword evidence="2" id="KW-0677">Repeat</keyword>
<evidence type="ECO:0000256" key="4">
    <source>
        <dbReference type="PROSITE-ProRule" id="PRU00221"/>
    </source>
</evidence>
<dbReference type="PROSITE" id="PS50294">
    <property type="entry name" value="WD_REPEATS_REGION"/>
    <property type="match status" value="2"/>
</dbReference>
<keyword evidence="1 4" id="KW-0853">WD repeat</keyword>
<evidence type="ECO:0000256" key="5">
    <source>
        <dbReference type="SAM" id="MobiDB-lite"/>
    </source>
</evidence>
<feature type="compositionally biased region" description="Basic and acidic residues" evidence="5">
    <location>
        <begin position="1005"/>
        <end position="1032"/>
    </location>
</feature>
<dbReference type="SMART" id="SM00256">
    <property type="entry name" value="FBOX"/>
    <property type="match status" value="1"/>
</dbReference>
<dbReference type="InterPro" id="IPR036047">
    <property type="entry name" value="F-box-like_dom_sf"/>
</dbReference>
<feature type="region of interest" description="Disordered" evidence="5">
    <location>
        <begin position="1"/>
        <end position="24"/>
    </location>
</feature>
<dbReference type="EMBL" id="CASHTH010001462">
    <property type="protein sequence ID" value="CAI8015643.1"/>
    <property type="molecule type" value="Genomic_DNA"/>
</dbReference>
<feature type="domain" description="F-box" evidence="6">
    <location>
        <begin position="307"/>
        <end position="353"/>
    </location>
</feature>
<evidence type="ECO:0000256" key="1">
    <source>
        <dbReference type="ARBA" id="ARBA00022574"/>
    </source>
</evidence>
<feature type="repeat" description="WD" evidence="4">
    <location>
        <begin position="668"/>
        <end position="707"/>
    </location>
</feature>
<dbReference type="SUPFAM" id="SSF53927">
    <property type="entry name" value="Cytidine deaminase-like"/>
    <property type="match status" value="1"/>
</dbReference>
<feature type="repeat" description="WD" evidence="4">
    <location>
        <begin position="628"/>
        <end position="667"/>
    </location>
</feature>
<reference evidence="7" key="1">
    <citation type="submission" date="2023-03" db="EMBL/GenBank/DDBJ databases">
        <authorList>
            <person name="Steffen K."/>
            <person name="Cardenas P."/>
        </authorList>
    </citation>
    <scope>NUCLEOTIDE SEQUENCE</scope>
</reference>
<accession>A0AA35RQ28</accession>
<dbReference type="SMART" id="SM00320">
    <property type="entry name" value="WD40"/>
    <property type="match status" value="4"/>
</dbReference>
<dbReference type="Gene3D" id="3.40.140.10">
    <property type="entry name" value="Cytidine Deaminase, domain 2"/>
    <property type="match status" value="1"/>
</dbReference>
<feature type="compositionally biased region" description="Basic residues" evidence="5">
    <location>
        <begin position="240"/>
        <end position="250"/>
    </location>
</feature>
<organism evidence="7 8">
    <name type="scientific">Geodia barretti</name>
    <name type="common">Barrett's horny sponge</name>
    <dbReference type="NCBI Taxonomy" id="519541"/>
    <lineage>
        <taxon>Eukaryota</taxon>
        <taxon>Metazoa</taxon>
        <taxon>Porifera</taxon>
        <taxon>Demospongiae</taxon>
        <taxon>Heteroscleromorpha</taxon>
        <taxon>Tetractinellida</taxon>
        <taxon>Astrophorina</taxon>
        <taxon>Geodiidae</taxon>
        <taxon>Geodia</taxon>
    </lineage>
</organism>
<dbReference type="Proteomes" id="UP001174909">
    <property type="component" value="Unassembled WGS sequence"/>
</dbReference>
<keyword evidence="3" id="KW-0833">Ubl conjugation pathway</keyword>
<dbReference type="InterPro" id="IPR016193">
    <property type="entry name" value="Cytidine_deaminase-like"/>
</dbReference>
<feature type="region of interest" description="Disordered" evidence="5">
    <location>
        <begin position="228"/>
        <end position="252"/>
    </location>
</feature>
<dbReference type="InterPro" id="IPR015943">
    <property type="entry name" value="WD40/YVTN_repeat-like_dom_sf"/>
</dbReference>
<feature type="compositionally biased region" description="Basic and acidic residues" evidence="5">
    <location>
        <begin position="476"/>
        <end position="492"/>
    </location>
</feature>
<sequence length="1063" mass="119883">MSRFISISEPSKNPRSRTEERGGNRTAILPTFQELVARESLKKVSLWFESWRDWQRRVFVCRVMEGSSRGQLRVLATVLEPVLHIDFSSSLVPHLASLHVDGSATFQVQRGVLRRVLCEPEWPERETSTCAHLPSLPTTLASSETGKYDGGSVTCDETGRLTVGEEKNEILRPALPLTHPQHAQISQNSSLEETLGLRHTRFSSVPDFQSTTNLLRDVKRKDLLRPRHHKRSRSLGSYHRLTKSRTSHHQKQQEAEKFKIQLASVSEWMSVWPEKLKSQLLLELVKLCNNELLAYFVQCLYQRLQEQIGLDSLSDSLILKIFSYLDPVMLCRCAQVCQRWNNISNSAWLWEEHCRDLGRREGVGDLVTPVRSVCGQREGGVVDWKLAYKELTSVIAQIRQLVLNTVAEKEKREREMEERKAAVCMTKTALRARLSLREMIDLARTHSHTPLSTIQEVLGSAPESPTTVRRRHRRERQAMEEERLRQESERALSSRYQHRRPYDRSNPSSRMEGLIVAEEESRRSVHHPHRSTSPDIIDLIQEAQDRRSGLRYLPNPDGVRCLVLAGCLLADQPHKPGKTAPIPRLRRLPPLYSTVLCLQCDQKKIVCGTQNREIDIFDIRSGRHVSTLTGHKGSVQCLQFDENKIVSGSWDSTCIVWDVVHGSVIQELAGHTGCVSCLQFCDEKLVTGSLDKSLRVWSTSTWECIAVISQAHNGPVTCLAFDGSIIASGGHDRCAKLWSPTTYKLLASLPHPTPLTSLLVSKLLLVSACQSGRIKLWSLTPYTSTTRGISRSSRTLLPASPEGVDSLVTHWQLEDGVYLTHMVLEGDKIFACGRELNVQYPLPEFNHLKRVKGGEIPRVLVCRLESQNEDEQKRSTAQLESLHLRGLGVTSVVWVPRLQPITRTQYNRASGAWPTHFHEDKVLEKALRQDMFSPQELCDIRKFMETALALHKTSGNDEFSSSVILVDPDTKQVIAQATTDTSHPLKHATMLCLDQLASVRGGGAWDKKDPPLSREGGLQKEGEKGVATERGDCPPAKRPKLQYLCTGCDAYCSAEPCIILAYN</sequence>
<evidence type="ECO:0000313" key="7">
    <source>
        <dbReference type="EMBL" id="CAI8015643.1"/>
    </source>
</evidence>
<gene>
    <name evidence="7" type="ORF">GBAR_LOCUS9650</name>
</gene>
<dbReference type="InterPro" id="IPR051075">
    <property type="entry name" value="SCF_subunit_WD-repeat"/>
</dbReference>
<dbReference type="Pfam" id="PF12937">
    <property type="entry name" value="F-box-like"/>
    <property type="match status" value="1"/>
</dbReference>
<feature type="repeat" description="WD" evidence="4">
    <location>
        <begin position="709"/>
        <end position="748"/>
    </location>
</feature>
<dbReference type="InterPro" id="IPR001680">
    <property type="entry name" value="WD40_rpt"/>
</dbReference>
<proteinExistence type="predicted"/>
<comment type="caution">
    <text evidence="7">The sequence shown here is derived from an EMBL/GenBank/DDBJ whole genome shotgun (WGS) entry which is preliminary data.</text>
</comment>
<dbReference type="SUPFAM" id="SSF50978">
    <property type="entry name" value="WD40 repeat-like"/>
    <property type="match status" value="1"/>
</dbReference>